<organism evidence="3">
    <name type="scientific">marine metagenome</name>
    <dbReference type="NCBI Taxonomy" id="408172"/>
    <lineage>
        <taxon>unclassified sequences</taxon>
        <taxon>metagenomes</taxon>
        <taxon>ecological metagenomes</taxon>
    </lineage>
</organism>
<dbReference type="AlphaFoldDB" id="A0A382SQ38"/>
<dbReference type="InterPro" id="IPR051462">
    <property type="entry name" value="CBS_domain-containing"/>
</dbReference>
<dbReference type="EMBL" id="UINC01130716">
    <property type="protein sequence ID" value="SVD11956.1"/>
    <property type="molecule type" value="Genomic_DNA"/>
</dbReference>
<dbReference type="SMART" id="SM00116">
    <property type="entry name" value="CBS"/>
    <property type="match status" value="2"/>
</dbReference>
<dbReference type="InterPro" id="IPR000644">
    <property type="entry name" value="CBS_dom"/>
</dbReference>
<proteinExistence type="predicted"/>
<dbReference type="Pfam" id="PF00571">
    <property type="entry name" value="CBS"/>
    <property type="match status" value="2"/>
</dbReference>
<feature type="domain" description="CBS" evidence="2">
    <location>
        <begin position="36"/>
        <end position="92"/>
    </location>
</feature>
<gene>
    <name evidence="3" type="ORF">METZ01_LOCUS364810</name>
</gene>
<protein>
    <recommendedName>
        <fullName evidence="2">CBS domain-containing protein</fullName>
    </recommendedName>
</protein>
<accession>A0A382SQ38</accession>
<dbReference type="SUPFAM" id="SSF54631">
    <property type="entry name" value="CBS-domain pair"/>
    <property type="match status" value="1"/>
</dbReference>
<dbReference type="PANTHER" id="PTHR48108">
    <property type="entry name" value="CBS DOMAIN-CONTAINING PROTEIN CBSX2, CHLOROPLASTIC"/>
    <property type="match status" value="1"/>
</dbReference>
<dbReference type="PANTHER" id="PTHR48108:SF26">
    <property type="entry name" value="CBS DOMAIN-CONTAINING PROTEIN DDB_G0289609"/>
    <property type="match status" value="1"/>
</dbReference>
<keyword evidence="1" id="KW-0677">Repeat</keyword>
<dbReference type="PROSITE" id="PS51371">
    <property type="entry name" value="CBS"/>
    <property type="match status" value="2"/>
</dbReference>
<dbReference type="Gene3D" id="3.10.580.10">
    <property type="entry name" value="CBS-domain"/>
    <property type="match status" value="1"/>
</dbReference>
<evidence type="ECO:0000259" key="2">
    <source>
        <dbReference type="PROSITE" id="PS51371"/>
    </source>
</evidence>
<evidence type="ECO:0000256" key="1">
    <source>
        <dbReference type="ARBA" id="ARBA00022737"/>
    </source>
</evidence>
<name>A0A382SQ38_9ZZZZ</name>
<sequence length="176" mass="20088">MIDIFDDELTQMDEDEARVNPEVSAAIQLKDPIRTLAKKCIVLSEDTSLDKAFRAFKKQSTSCVVLTKDKKITGIFTERDIVLNVLGKRLDFSQSNIKDFMTKNPHTLRMEDPVSFALNMMVDGGFRHIPIVDKKNYPKGMISILDIVEHLGNVFYEEIMNLPPKPMRKQKKQEGG</sequence>
<dbReference type="InterPro" id="IPR046342">
    <property type="entry name" value="CBS_dom_sf"/>
</dbReference>
<feature type="domain" description="CBS" evidence="2">
    <location>
        <begin position="101"/>
        <end position="158"/>
    </location>
</feature>
<evidence type="ECO:0000313" key="3">
    <source>
        <dbReference type="EMBL" id="SVD11956.1"/>
    </source>
</evidence>
<reference evidence="3" key="1">
    <citation type="submission" date="2018-05" db="EMBL/GenBank/DDBJ databases">
        <authorList>
            <person name="Lanie J.A."/>
            <person name="Ng W.-L."/>
            <person name="Kazmierczak K.M."/>
            <person name="Andrzejewski T.M."/>
            <person name="Davidsen T.M."/>
            <person name="Wayne K.J."/>
            <person name="Tettelin H."/>
            <person name="Glass J.I."/>
            <person name="Rusch D."/>
            <person name="Podicherti R."/>
            <person name="Tsui H.-C.T."/>
            <person name="Winkler M.E."/>
        </authorList>
    </citation>
    <scope>NUCLEOTIDE SEQUENCE</scope>
</reference>